<dbReference type="RefSeq" id="WP_074206236.1">
    <property type="nucleotide sequence ID" value="NZ_FSQW01000002.1"/>
</dbReference>
<dbReference type="STRING" id="1123272.SAMN02745824_3363"/>
<dbReference type="AlphaFoldDB" id="A0A1N6HMN7"/>
<dbReference type="EMBL" id="FSQW01000002">
    <property type="protein sequence ID" value="SIO20996.1"/>
    <property type="molecule type" value="Genomic_DNA"/>
</dbReference>
<name>A0A1N6HMN7_9SPHN</name>
<keyword evidence="1" id="KW-0732">Signal</keyword>
<protein>
    <recommendedName>
        <fullName evidence="4">PEGA domain-containing protein</fullName>
    </recommendedName>
</protein>
<feature type="chain" id="PRO_5012658621" description="PEGA domain-containing protein" evidence="1">
    <location>
        <begin position="21"/>
        <end position="119"/>
    </location>
</feature>
<accession>A0A1N6HMN7</accession>
<organism evidence="2 3">
    <name type="scientific">Parasphingorhabdus marina DSM 22363</name>
    <dbReference type="NCBI Taxonomy" id="1123272"/>
    <lineage>
        <taxon>Bacteria</taxon>
        <taxon>Pseudomonadati</taxon>
        <taxon>Pseudomonadota</taxon>
        <taxon>Alphaproteobacteria</taxon>
        <taxon>Sphingomonadales</taxon>
        <taxon>Sphingomonadaceae</taxon>
        <taxon>Parasphingorhabdus</taxon>
    </lineage>
</organism>
<feature type="signal peptide" evidence="1">
    <location>
        <begin position="1"/>
        <end position="20"/>
    </location>
</feature>
<evidence type="ECO:0008006" key="4">
    <source>
        <dbReference type="Google" id="ProtNLM"/>
    </source>
</evidence>
<evidence type="ECO:0000313" key="3">
    <source>
        <dbReference type="Proteomes" id="UP000185192"/>
    </source>
</evidence>
<evidence type="ECO:0000256" key="1">
    <source>
        <dbReference type="SAM" id="SignalP"/>
    </source>
</evidence>
<evidence type="ECO:0000313" key="2">
    <source>
        <dbReference type="EMBL" id="SIO20996.1"/>
    </source>
</evidence>
<gene>
    <name evidence="2" type="ORF">SAMN02745824_3363</name>
</gene>
<sequence>MKNRATKPLLFITLACFALAGVPAQATEVWSDDRQITLLYPVPNGLTMYIDGADLRPTGTTTPCPGNRMHIPSSAPNYEVMASAFMLAFGSSFNIRVVYETDTLSDCDIRIIRGWVSKP</sequence>
<dbReference type="Proteomes" id="UP000185192">
    <property type="component" value="Unassembled WGS sequence"/>
</dbReference>
<reference evidence="3" key="1">
    <citation type="submission" date="2016-11" db="EMBL/GenBank/DDBJ databases">
        <authorList>
            <person name="Varghese N."/>
            <person name="Submissions S."/>
        </authorList>
    </citation>
    <scope>NUCLEOTIDE SEQUENCE [LARGE SCALE GENOMIC DNA]</scope>
    <source>
        <strain evidence="3">DSM 22363</strain>
    </source>
</reference>
<keyword evidence="3" id="KW-1185">Reference proteome</keyword>
<proteinExistence type="predicted"/>